<comment type="caution">
    <text evidence="1">The sequence shown here is derived from an EMBL/GenBank/DDBJ whole genome shotgun (WGS) entry which is preliminary data.</text>
</comment>
<dbReference type="Proteomes" id="UP000829398">
    <property type="component" value="Chromosome 6"/>
</dbReference>
<name>A0ACB8JTK6_CITSI</name>
<keyword evidence="2" id="KW-1185">Reference proteome</keyword>
<evidence type="ECO:0000313" key="1">
    <source>
        <dbReference type="EMBL" id="KAH9735720.1"/>
    </source>
</evidence>
<accession>A0ACB8JTK6</accession>
<proteinExistence type="predicted"/>
<protein>
    <submittedName>
        <fullName evidence="1">ZCN15</fullName>
    </submittedName>
</protein>
<sequence>MTEARQGKRCISHAIRSFGFGLGIGLGAVGFGFGFGFGFGSGFVGHGFGFGFCGGGRRLLLPFCSSIVPMAAAMRAAVKLVLFTVGFEFSSGAAVAVSGCWRWCVVRELVWLDPVANDGGNGRSRLDWSSDEINYRLEPSAVFEIEAAATGLRKEAVSLFWFFGLGVVFLRSAGSFDGHRQEEEAWMFRVGSLGRDDEEEEEEVAPGAITVVDMSSRDRDPLILGRVVGDVLDNFTRTIPMRITYSNKDVNNGRELKPSEVLNQPRVEIGGDDLRTFYTLVMVDPDAPSPSDPSLREYLHWLVTDIPATTGASFGQEIVNYESPRPTMGIHRFVFVLFRQLGRQTVYAPGWRQNFRTRDFAELYNLGPPVAAVYFNCQRENGSGGRPFRR</sequence>
<organism evidence="1 2">
    <name type="scientific">Citrus sinensis</name>
    <name type="common">Sweet orange</name>
    <name type="synonym">Citrus aurantium var. sinensis</name>
    <dbReference type="NCBI Taxonomy" id="2711"/>
    <lineage>
        <taxon>Eukaryota</taxon>
        <taxon>Viridiplantae</taxon>
        <taxon>Streptophyta</taxon>
        <taxon>Embryophyta</taxon>
        <taxon>Tracheophyta</taxon>
        <taxon>Spermatophyta</taxon>
        <taxon>Magnoliopsida</taxon>
        <taxon>eudicotyledons</taxon>
        <taxon>Gunneridae</taxon>
        <taxon>Pentapetalae</taxon>
        <taxon>rosids</taxon>
        <taxon>malvids</taxon>
        <taxon>Sapindales</taxon>
        <taxon>Rutaceae</taxon>
        <taxon>Aurantioideae</taxon>
        <taxon>Citrus</taxon>
    </lineage>
</organism>
<dbReference type="EMBL" id="CM039175">
    <property type="protein sequence ID" value="KAH9735720.1"/>
    <property type="molecule type" value="Genomic_DNA"/>
</dbReference>
<reference evidence="2" key="1">
    <citation type="journal article" date="2023" name="Hortic. Res.">
        <title>A chromosome-level phased genome enabling allele-level studies in sweet orange: a case study on citrus Huanglongbing tolerance.</title>
        <authorList>
            <person name="Wu B."/>
            <person name="Yu Q."/>
            <person name="Deng Z."/>
            <person name="Duan Y."/>
            <person name="Luo F."/>
            <person name="Gmitter F. Jr."/>
        </authorList>
    </citation>
    <scope>NUCLEOTIDE SEQUENCE [LARGE SCALE GENOMIC DNA]</scope>
    <source>
        <strain evidence="2">cv. Valencia</strain>
    </source>
</reference>
<evidence type="ECO:0000313" key="2">
    <source>
        <dbReference type="Proteomes" id="UP000829398"/>
    </source>
</evidence>
<gene>
    <name evidence="1" type="ORF">KPL71_017842</name>
</gene>